<name>A0ACB8TXB0_9APHY</name>
<dbReference type="EMBL" id="MU274923">
    <property type="protein sequence ID" value="KAI0086489.1"/>
    <property type="molecule type" value="Genomic_DNA"/>
</dbReference>
<organism evidence="1 2">
    <name type="scientific">Irpex rosettiformis</name>
    <dbReference type="NCBI Taxonomy" id="378272"/>
    <lineage>
        <taxon>Eukaryota</taxon>
        <taxon>Fungi</taxon>
        <taxon>Dikarya</taxon>
        <taxon>Basidiomycota</taxon>
        <taxon>Agaricomycotina</taxon>
        <taxon>Agaricomycetes</taxon>
        <taxon>Polyporales</taxon>
        <taxon>Irpicaceae</taxon>
        <taxon>Irpex</taxon>
    </lineage>
</organism>
<keyword evidence="2" id="KW-1185">Reference proteome</keyword>
<gene>
    <name evidence="1" type="ORF">BDY19DRAFT_346285</name>
</gene>
<accession>A0ACB8TXB0</accession>
<sequence>MPRRSPRSGLCSAQCSKALPYVQSQTTSEHTYNVLSARTFRPIAISYIPTPILRPCEIESTRTALVALLTSRSPPLLLVRLVQFSHNTPECLFKVGDRVPLSSMRRSLQLGLYKYPKKPKRVKVHVAATHNRTKRHLHTVLVCTHPHFTFREFPEFTR</sequence>
<dbReference type="Proteomes" id="UP001055072">
    <property type="component" value="Unassembled WGS sequence"/>
</dbReference>
<evidence type="ECO:0000313" key="2">
    <source>
        <dbReference type="Proteomes" id="UP001055072"/>
    </source>
</evidence>
<evidence type="ECO:0000313" key="1">
    <source>
        <dbReference type="EMBL" id="KAI0086489.1"/>
    </source>
</evidence>
<comment type="caution">
    <text evidence="1">The sequence shown here is derived from an EMBL/GenBank/DDBJ whole genome shotgun (WGS) entry which is preliminary data.</text>
</comment>
<reference evidence="1" key="1">
    <citation type="journal article" date="2021" name="Environ. Microbiol.">
        <title>Gene family expansions and transcriptome signatures uncover fungal adaptations to wood decay.</title>
        <authorList>
            <person name="Hage H."/>
            <person name="Miyauchi S."/>
            <person name="Viragh M."/>
            <person name="Drula E."/>
            <person name="Min B."/>
            <person name="Chaduli D."/>
            <person name="Navarro D."/>
            <person name="Favel A."/>
            <person name="Norest M."/>
            <person name="Lesage-Meessen L."/>
            <person name="Balint B."/>
            <person name="Merenyi Z."/>
            <person name="de Eugenio L."/>
            <person name="Morin E."/>
            <person name="Martinez A.T."/>
            <person name="Baldrian P."/>
            <person name="Stursova M."/>
            <person name="Martinez M.J."/>
            <person name="Novotny C."/>
            <person name="Magnuson J.K."/>
            <person name="Spatafora J.W."/>
            <person name="Maurice S."/>
            <person name="Pangilinan J."/>
            <person name="Andreopoulos W."/>
            <person name="LaButti K."/>
            <person name="Hundley H."/>
            <person name="Na H."/>
            <person name="Kuo A."/>
            <person name="Barry K."/>
            <person name="Lipzen A."/>
            <person name="Henrissat B."/>
            <person name="Riley R."/>
            <person name="Ahrendt S."/>
            <person name="Nagy L.G."/>
            <person name="Grigoriev I.V."/>
            <person name="Martin F."/>
            <person name="Rosso M.N."/>
        </authorList>
    </citation>
    <scope>NUCLEOTIDE SEQUENCE</scope>
    <source>
        <strain evidence="1">CBS 384.51</strain>
    </source>
</reference>
<proteinExistence type="predicted"/>
<protein>
    <submittedName>
        <fullName evidence="1">Uncharacterized protein</fullName>
    </submittedName>
</protein>